<accession>F4MH39</accession>
<dbReference type="EMBL" id="EF612672">
    <property type="protein sequence ID" value="ABR09238.1"/>
    <property type="molecule type" value="mRNA"/>
</dbReference>
<evidence type="ECO:0000259" key="9">
    <source>
        <dbReference type="PROSITE" id="PS51184"/>
    </source>
</evidence>
<feature type="region of interest" description="Disordered" evidence="8">
    <location>
        <begin position="555"/>
        <end position="605"/>
    </location>
</feature>
<dbReference type="InterPro" id="IPR051630">
    <property type="entry name" value="Corepressor-Demethylase"/>
</dbReference>
<dbReference type="Gene3D" id="1.20.58.1370">
    <property type="match status" value="2"/>
</dbReference>
<feature type="compositionally biased region" description="Basic and acidic residues" evidence="8">
    <location>
        <begin position="977"/>
        <end position="994"/>
    </location>
</feature>
<dbReference type="AlphaFoldDB" id="F4MH39"/>
<proteinExistence type="evidence at transcript level"/>
<organism evidence="10">
    <name type="scientific">Homo sapiens</name>
    <name type="common">Human</name>
    <dbReference type="NCBI Taxonomy" id="9606"/>
    <lineage>
        <taxon>Eukaryota</taxon>
        <taxon>Metazoa</taxon>
        <taxon>Chordata</taxon>
        <taxon>Craniata</taxon>
        <taxon>Vertebrata</taxon>
        <taxon>Euteleostomi</taxon>
        <taxon>Mammalia</taxon>
        <taxon>Eutheria</taxon>
        <taxon>Euarchontoglires</taxon>
        <taxon>Primates</taxon>
        <taxon>Haplorrhini</taxon>
        <taxon>Catarrhini</taxon>
        <taxon>Hominidae</taxon>
        <taxon>Homo</taxon>
    </lineage>
</organism>
<protein>
    <recommendedName>
        <fullName evidence="5">[histone H3]-trimethyl-L-lysine(27) demethylase</fullName>
        <ecNumber evidence="5">1.14.11.68</ecNumber>
    </recommendedName>
</protein>
<dbReference type="PROSITE" id="PS50005">
    <property type="entry name" value="TPR"/>
    <property type="match status" value="3"/>
</dbReference>
<dbReference type="SUPFAM" id="SSF51197">
    <property type="entry name" value="Clavaminate synthase-like"/>
    <property type="match status" value="1"/>
</dbReference>
<feature type="region of interest" description="Disordered" evidence="8">
    <location>
        <begin position="974"/>
        <end position="1010"/>
    </location>
</feature>
<evidence type="ECO:0000256" key="7">
    <source>
        <dbReference type="PROSITE-ProRule" id="PRU00339"/>
    </source>
</evidence>
<dbReference type="Pfam" id="PF02373">
    <property type="entry name" value="JmjC"/>
    <property type="match status" value="1"/>
</dbReference>
<name>F4MH39_HUMAN</name>
<evidence type="ECO:0000256" key="8">
    <source>
        <dbReference type="SAM" id="MobiDB-lite"/>
    </source>
</evidence>
<comment type="similarity">
    <text evidence="4">Belongs to the UTX family.</text>
</comment>
<feature type="compositionally biased region" description="Low complexity" evidence="8">
    <location>
        <begin position="745"/>
        <end position="763"/>
    </location>
</feature>
<comment type="cofactor">
    <cofactor evidence="1">
        <name>L-ascorbate</name>
        <dbReference type="ChEBI" id="CHEBI:38290"/>
    </cofactor>
</comment>
<feature type="repeat" description="TPR" evidence="7">
    <location>
        <begin position="299"/>
        <end position="332"/>
    </location>
</feature>
<feature type="repeat" description="TPR" evidence="7">
    <location>
        <begin position="127"/>
        <end position="160"/>
    </location>
</feature>
<evidence type="ECO:0000256" key="1">
    <source>
        <dbReference type="ARBA" id="ARBA00001961"/>
    </source>
</evidence>
<dbReference type="PROSITE" id="PS51184">
    <property type="entry name" value="JMJC"/>
    <property type="match status" value="1"/>
</dbReference>
<dbReference type="GO" id="GO:0071558">
    <property type="term" value="F:histone H3K27me2/H3K27me3 demethylase activity"/>
    <property type="evidence" value="ECO:0007669"/>
    <property type="project" value="UniProtKB-EC"/>
</dbReference>
<feature type="compositionally biased region" description="Polar residues" evidence="8">
    <location>
        <begin position="766"/>
        <end position="779"/>
    </location>
</feature>
<dbReference type="Gene3D" id="1.25.40.10">
    <property type="entry name" value="Tetratricopeptide repeat domain"/>
    <property type="match status" value="3"/>
</dbReference>
<dbReference type="InterPro" id="IPR003347">
    <property type="entry name" value="JmjC_dom"/>
</dbReference>
<feature type="domain" description="JmjC" evidence="9">
    <location>
        <begin position="1026"/>
        <end position="1189"/>
    </location>
</feature>
<keyword evidence="3" id="KW-0539">Nucleus</keyword>
<evidence type="ECO:0000256" key="3">
    <source>
        <dbReference type="ARBA" id="ARBA00023242"/>
    </source>
</evidence>
<dbReference type="Pfam" id="PF13181">
    <property type="entry name" value="TPR_8"/>
    <property type="match status" value="1"/>
</dbReference>
<dbReference type="PANTHER" id="PTHR14017">
    <property type="entry name" value="LYSINE-SPECIFIC DEMETHYLASE"/>
    <property type="match status" value="1"/>
</dbReference>
<dbReference type="EC" id="1.14.11.68" evidence="5"/>
<feature type="compositionally biased region" description="Polar residues" evidence="8">
    <location>
        <begin position="593"/>
        <end position="605"/>
    </location>
</feature>
<comment type="catalytic activity">
    <reaction evidence="6">
        <text>N(6),N(6),N(6)-trimethyl-L-lysyl(27)-[histone H3] + 2 2-oxoglutarate + 2 O2 = N(6)-methyl-L-lysyl(27)-[histone H3] + 2 formaldehyde + 2 succinate + 2 CO2</text>
        <dbReference type="Rhea" id="RHEA:60224"/>
        <dbReference type="Rhea" id="RHEA-COMP:15535"/>
        <dbReference type="Rhea" id="RHEA-COMP:15544"/>
        <dbReference type="ChEBI" id="CHEBI:15379"/>
        <dbReference type="ChEBI" id="CHEBI:16526"/>
        <dbReference type="ChEBI" id="CHEBI:16810"/>
        <dbReference type="ChEBI" id="CHEBI:16842"/>
        <dbReference type="ChEBI" id="CHEBI:30031"/>
        <dbReference type="ChEBI" id="CHEBI:61929"/>
        <dbReference type="ChEBI" id="CHEBI:61961"/>
        <dbReference type="EC" id="1.14.11.68"/>
    </reaction>
</comment>
<dbReference type="SUPFAM" id="SSF48452">
    <property type="entry name" value="TPR-like"/>
    <property type="match status" value="2"/>
</dbReference>
<dbReference type="FunFam" id="2.60.120.650:FF:000002">
    <property type="entry name" value="lysine-specific demethylase 6A isoform X2"/>
    <property type="match status" value="1"/>
</dbReference>
<dbReference type="SMART" id="SM00028">
    <property type="entry name" value="TPR"/>
    <property type="match status" value="6"/>
</dbReference>
<dbReference type="FunFam" id="1.20.58.1370:FF:000002">
    <property type="entry name" value="lysine-specific demethylase 6A isoform X6"/>
    <property type="match status" value="1"/>
</dbReference>
<dbReference type="Gene3D" id="2.60.120.650">
    <property type="entry name" value="Cupin"/>
    <property type="match status" value="1"/>
</dbReference>
<dbReference type="SMART" id="SM00558">
    <property type="entry name" value="JmjC"/>
    <property type="match status" value="1"/>
</dbReference>
<evidence type="ECO:0000256" key="6">
    <source>
        <dbReference type="ARBA" id="ARBA00048695"/>
    </source>
</evidence>
<dbReference type="PeptideAtlas" id="F4MH39"/>
<comment type="subcellular location">
    <subcellularLocation>
        <location evidence="2">Nucleus</location>
    </subcellularLocation>
</comment>
<dbReference type="InterPro" id="IPR019734">
    <property type="entry name" value="TPR_rpt"/>
</dbReference>
<dbReference type="InterPro" id="IPR048562">
    <property type="entry name" value="KDM6A_B-like_C-hel"/>
</dbReference>
<evidence type="ECO:0000256" key="4">
    <source>
        <dbReference type="ARBA" id="ARBA00034483"/>
    </source>
</evidence>
<dbReference type="InterPro" id="IPR011990">
    <property type="entry name" value="TPR-like_helical_dom_sf"/>
</dbReference>
<feature type="compositionally biased region" description="Polar residues" evidence="8">
    <location>
        <begin position="555"/>
        <end position="585"/>
    </location>
</feature>
<keyword evidence="7" id="KW-0802">TPR repeat</keyword>
<sequence>MKSCAVSLTTAAVAFGDEAKKMAEGKASRESEEESVSLTVEEREALGGMDSRLFGFVRLHEDGARTKTLLGKAVRCYESLILKAEGKVESDFFCQLGHFNLLLEDYSKALSAYQRYYSLQADYWKNAAFLYGLGLVYFYYNAFHWAIKAFQDVLYVDPSFCRAKEIHLRLGLMFKVNTDYKSSLKHFQLALIDCNPCTLSNAEIQFHIAHLYETQRKYHSAKEAYEQLLQTENLPAQVKATVLQQLGWMHHNMDLVGDKATKESYAIQYLQKSLEADPNSGQSWYFLGRQSIDKSEASADTWCSIGVLYQQQNQPMDALQAYICAVQLDHGHAAAWMDLGTLYESCNQPQDAIKCYLNAARSKRCSNTSTLAARIKFLQNGSDNWNGGQSLSHHPVQQVYSLCLTPQKLQHLEQLRANRDNLNPAQKHQLEQLESQFVLMQQMRHKEVAQVRTTGIHNGAITDSSLPTNSVSNRQPHGALTRVSSVSQPGVRPACVEKLLSSGAFSAGCIPCGTSKILGSTDTILLGSNCIAGSESNGNVPYLQQNTHTLPHNHTDLNSSTEEPWRKQLSNSAQGLHKSQSSCLSGPNEEQPLFSTGSAQYHQATSTGIKKANEHLTLPSNSVPQGDADSHLSCHTATSGGQQGIMFTKESKPSKNRSLVPETSRHTGDTSNGCADVKGLSNHVHQLIADAVSSPNHGDSPNLLIADNPQLSALLIGKANGNVGTGTCDKVNNIHPAVHTKTDHSVASSPSSAISTATPSPKSTEQRSINSVTSLNSPHSGLHTVNGEGLGKSQSSTKVDLPLASHRSTSQILPSMSVSICPSSTEVLKACRNPGKNGLSNSCILLDKCPPPRPPTSPYPPLPKDKLNPPTPSIYLENKRDAFFPPLHQFCTNPKNPVTVIRGLAGALKLDLGLFSTKTLVEANNEHMVEVRTQLLQPADENWDPTGTKKIWRCESNRSHTTIAKYAQYQASSFQESLREENEKRTQHKDHSDNESTSSENSGRRRKGPFKTIKFGTNIDLSDNKKWKLQLHELTKLPAFARVVSAGNLLTHVGHTILGMNTVQLYMKVPGSRTPGHQENNNFCSVNINIGPGDCEWFVVPEDYWGVLNDFCEKNNLNFLMSSWWPNLEDLYEANVPVYRFIQRPGDLVWINAGTVHWVQAVGWCNNIAWNVGPLTACQYKLAVERYEWNKLKSVKSPVPMVHLSWNMARNIKVSDPKLFEMIK</sequence>
<evidence type="ECO:0000256" key="5">
    <source>
        <dbReference type="ARBA" id="ARBA00034525"/>
    </source>
</evidence>
<dbReference type="FunFam" id="1.25.40.10:FF:000011">
    <property type="entry name" value="lysine-specific demethylase 6A isoform X3"/>
    <property type="match status" value="1"/>
</dbReference>
<dbReference type="GO" id="GO:0005634">
    <property type="term" value="C:nucleus"/>
    <property type="evidence" value="ECO:0007669"/>
    <property type="project" value="UniProtKB-SubCell"/>
</dbReference>
<evidence type="ECO:0000256" key="2">
    <source>
        <dbReference type="ARBA" id="ARBA00004123"/>
    </source>
</evidence>
<dbReference type="PANTHER" id="PTHR14017:SF25">
    <property type="entry name" value="HISTONE DEMETHYLASE UTY"/>
    <property type="match status" value="1"/>
</dbReference>
<feature type="region of interest" description="Disordered" evidence="8">
    <location>
        <begin position="617"/>
        <end position="673"/>
    </location>
</feature>
<reference evidence="10" key="1">
    <citation type="journal article" date="2011" name="OMICS">
        <title>Huge splicing frequency in human Y chromosomal UTY gene.</title>
        <authorList>
            <person name="Laaser I."/>
            <person name="Theis F.J."/>
            <person name="de Angelis M.H."/>
            <person name="Kolb H.J."/>
            <person name="Adamski J."/>
        </authorList>
    </citation>
    <scope>NUCLEOTIDE SEQUENCE</scope>
</reference>
<dbReference type="ChiTaRS" id="UTY">
    <property type="organism name" value="human"/>
</dbReference>
<evidence type="ECO:0000313" key="10">
    <source>
        <dbReference type="EMBL" id="ABR09238.1"/>
    </source>
</evidence>
<feature type="region of interest" description="Disordered" evidence="8">
    <location>
        <begin position="741"/>
        <end position="803"/>
    </location>
</feature>
<dbReference type="FunFam" id="1.20.58.1370:FF:000001">
    <property type="entry name" value="lysine-specific demethylase 6A isoform X2"/>
    <property type="match status" value="1"/>
</dbReference>
<gene>
    <name evidence="10" type="primary">UTY</name>
</gene>
<feature type="repeat" description="TPR" evidence="7">
    <location>
        <begin position="90"/>
        <end position="123"/>
    </location>
</feature>
<dbReference type="Pfam" id="PF21322">
    <property type="entry name" value="KDM6_C-hel"/>
    <property type="match status" value="1"/>
</dbReference>